<reference evidence="2 3" key="1">
    <citation type="submission" date="2017-10" db="EMBL/GenBank/DDBJ databases">
        <title>Paenichitinophaga pekingensis gen. nov., sp. nov., isolated from activated sludge.</title>
        <authorList>
            <person name="Jin D."/>
            <person name="Kong X."/>
            <person name="Deng Y."/>
            <person name="Bai Z."/>
        </authorList>
    </citation>
    <scope>NUCLEOTIDE SEQUENCE [LARGE SCALE GENOMIC DNA]</scope>
    <source>
        <strain evidence="2 3">13</strain>
    </source>
</reference>
<accession>A0A291QVF5</accession>
<protein>
    <submittedName>
        <fullName evidence="2">Alpha/beta hydrolase</fullName>
    </submittedName>
</protein>
<evidence type="ECO:0000313" key="3">
    <source>
        <dbReference type="Proteomes" id="UP000220133"/>
    </source>
</evidence>
<dbReference type="AlphaFoldDB" id="A0A291QVF5"/>
<dbReference type="OrthoDB" id="9809549at2"/>
<dbReference type="GO" id="GO:0052689">
    <property type="term" value="F:carboxylic ester hydrolase activity"/>
    <property type="evidence" value="ECO:0007669"/>
    <property type="project" value="TreeGrafter"/>
</dbReference>
<dbReference type="InterPro" id="IPR029058">
    <property type="entry name" value="AB_hydrolase_fold"/>
</dbReference>
<dbReference type="EMBL" id="CP023777">
    <property type="protein sequence ID" value="ATL47834.1"/>
    <property type="molecule type" value="Genomic_DNA"/>
</dbReference>
<dbReference type="Gene3D" id="3.40.50.1820">
    <property type="entry name" value="alpha/beta hydrolase"/>
    <property type="match status" value="1"/>
</dbReference>
<proteinExistence type="predicted"/>
<keyword evidence="2" id="KW-0378">Hydrolase</keyword>
<dbReference type="KEGG" id="cbae:COR50_12050"/>
<dbReference type="PANTHER" id="PTHR43265:SF1">
    <property type="entry name" value="ESTERASE ESTD"/>
    <property type="match status" value="1"/>
</dbReference>
<sequence length="479" mass="53288">MRFLTRYLFGCLFIFCLMSFGLKAQSITGNWYGVLEIRSSPLRLQLTVDSTAEGLKATMISLDQSRDKIPVDSIRLENGQLFFIIKAFYIEYEGAFVANRDSIEGTFIQRRHPNPLKFGRSFVTKMDSRLRRPQDPSPYAGYFRKEVKFINEEDHVTLAGTLTYPAIKKGPFPAVILISGSGPQNRNEELMNHRPFAVWADYLTKHGIAVLRYDDRGTAESGGNYASAGIPEFVKDAEAAFKFLQQQDSLIDVTKIGLIGHSEGGIVAPMLASRNHAVAFVVSLAGLGINGVDLLADQNYWIYKSEGISEDTSRLRQQYIKELGQIVIRAPNRNEIPKLAAHVLDKLYDISLKPGEKAKQSRVAYNAQTALAVSTASMLGILKTDPSTYLPKVTCPVLAVNGSKDIQVPAKENIEGFQYWLAKGGNKQVTTKIFDQLNHLFQHCKTCTIGEYAEIDETVAPEVLEFVTGWISKITAGDK</sequence>
<dbReference type="RefSeq" id="WP_098194211.1">
    <property type="nucleotide sequence ID" value="NZ_CP023777.1"/>
</dbReference>
<dbReference type="Pfam" id="PF12146">
    <property type="entry name" value="Hydrolase_4"/>
    <property type="match status" value="1"/>
</dbReference>
<gene>
    <name evidence="2" type="ORF">COR50_12050</name>
</gene>
<dbReference type="InterPro" id="IPR053145">
    <property type="entry name" value="AB_hydrolase_Est10"/>
</dbReference>
<evidence type="ECO:0000313" key="2">
    <source>
        <dbReference type="EMBL" id="ATL47834.1"/>
    </source>
</evidence>
<organism evidence="2 3">
    <name type="scientific">Chitinophaga caeni</name>
    <dbReference type="NCBI Taxonomy" id="2029983"/>
    <lineage>
        <taxon>Bacteria</taxon>
        <taxon>Pseudomonadati</taxon>
        <taxon>Bacteroidota</taxon>
        <taxon>Chitinophagia</taxon>
        <taxon>Chitinophagales</taxon>
        <taxon>Chitinophagaceae</taxon>
        <taxon>Chitinophaga</taxon>
    </lineage>
</organism>
<dbReference type="PANTHER" id="PTHR43265">
    <property type="entry name" value="ESTERASE ESTD"/>
    <property type="match status" value="1"/>
</dbReference>
<name>A0A291QVF5_9BACT</name>
<evidence type="ECO:0000259" key="1">
    <source>
        <dbReference type="Pfam" id="PF12146"/>
    </source>
</evidence>
<keyword evidence="3" id="KW-1185">Reference proteome</keyword>
<dbReference type="SUPFAM" id="SSF53474">
    <property type="entry name" value="alpha/beta-Hydrolases"/>
    <property type="match status" value="1"/>
</dbReference>
<dbReference type="Proteomes" id="UP000220133">
    <property type="component" value="Chromosome"/>
</dbReference>
<dbReference type="InterPro" id="IPR022742">
    <property type="entry name" value="Hydrolase_4"/>
</dbReference>
<feature type="domain" description="Serine aminopeptidase S33" evidence="1">
    <location>
        <begin position="199"/>
        <end position="282"/>
    </location>
</feature>